<dbReference type="InterPro" id="IPR016181">
    <property type="entry name" value="Acyl_CoA_acyltransferase"/>
</dbReference>
<reference evidence="2" key="1">
    <citation type="journal article" date="2020" name="mSystems">
        <title>Genome- and Community-Level Interaction Insights into Carbon Utilization and Element Cycling Functions of Hydrothermarchaeota in Hydrothermal Sediment.</title>
        <authorList>
            <person name="Zhou Z."/>
            <person name="Liu Y."/>
            <person name="Xu W."/>
            <person name="Pan J."/>
            <person name="Luo Z.H."/>
            <person name="Li M."/>
        </authorList>
    </citation>
    <scope>NUCLEOTIDE SEQUENCE [LARGE SCALE GENOMIC DNA]</scope>
    <source>
        <strain evidence="2">SpSt-418</strain>
    </source>
</reference>
<evidence type="ECO:0000259" key="1">
    <source>
        <dbReference type="PROSITE" id="PS51186"/>
    </source>
</evidence>
<dbReference type="AlphaFoldDB" id="A0A7C3KDN5"/>
<accession>A0A7C3KDN5</accession>
<keyword evidence="2" id="KW-0808">Transferase</keyword>
<sequence>MHFRRHTQNDSQAIVSLFTSVFAKSEGEAEGTLVGQLTKDLLEKTDEHDLYCFIAVDNEQIVGSICFSRLDFENGIESFILAPVAVHSDHQGKGIGQALINHGLSELKNRGVSIVLTYGDPGFYSKVGFQSISHETVKAPFTLSRPEGWLGQSLLGGSIETLSGKCTCVAALNDLKYW</sequence>
<dbReference type="EMBL" id="DSRU01000088">
    <property type="protein sequence ID" value="HFM97528.1"/>
    <property type="molecule type" value="Genomic_DNA"/>
</dbReference>
<comment type="caution">
    <text evidence="2">The sequence shown here is derived from an EMBL/GenBank/DDBJ whole genome shotgun (WGS) entry which is preliminary data.</text>
</comment>
<organism evidence="2">
    <name type="scientific">Oscillatoriales cyanobacterium SpSt-418</name>
    <dbReference type="NCBI Taxonomy" id="2282169"/>
    <lineage>
        <taxon>Bacteria</taxon>
        <taxon>Bacillati</taxon>
        <taxon>Cyanobacteriota</taxon>
        <taxon>Cyanophyceae</taxon>
        <taxon>Oscillatoriophycideae</taxon>
        <taxon>Oscillatoriales</taxon>
    </lineage>
</organism>
<dbReference type="Pfam" id="PF13508">
    <property type="entry name" value="Acetyltransf_7"/>
    <property type="match status" value="1"/>
</dbReference>
<dbReference type="PROSITE" id="PS51186">
    <property type="entry name" value="GNAT"/>
    <property type="match status" value="1"/>
</dbReference>
<dbReference type="CDD" id="cd04301">
    <property type="entry name" value="NAT_SF"/>
    <property type="match status" value="1"/>
</dbReference>
<evidence type="ECO:0000313" key="2">
    <source>
        <dbReference type="EMBL" id="HFM97528.1"/>
    </source>
</evidence>
<feature type="domain" description="N-acetyltransferase" evidence="1">
    <location>
        <begin position="1"/>
        <end position="146"/>
    </location>
</feature>
<dbReference type="SUPFAM" id="SSF55729">
    <property type="entry name" value="Acyl-CoA N-acyltransferases (Nat)"/>
    <property type="match status" value="1"/>
</dbReference>
<gene>
    <name evidence="2" type="ORF">ENR64_07120</name>
</gene>
<dbReference type="InterPro" id="IPR000182">
    <property type="entry name" value="GNAT_dom"/>
</dbReference>
<name>A0A7C3KDN5_9CYAN</name>
<dbReference type="Gene3D" id="3.40.630.30">
    <property type="match status" value="1"/>
</dbReference>
<dbReference type="GO" id="GO:0016747">
    <property type="term" value="F:acyltransferase activity, transferring groups other than amino-acyl groups"/>
    <property type="evidence" value="ECO:0007669"/>
    <property type="project" value="InterPro"/>
</dbReference>
<proteinExistence type="predicted"/>
<protein>
    <submittedName>
        <fullName evidence="2">N-acetyltransferase</fullName>
    </submittedName>
</protein>